<feature type="region of interest" description="Disordered" evidence="12">
    <location>
        <begin position="1"/>
        <end position="31"/>
    </location>
</feature>
<evidence type="ECO:0000313" key="15">
    <source>
        <dbReference type="RefSeq" id="XP_033357241.1"/>
    </source>
</evidence>
<evidence type="ECO:0000256" key="11">
    <source>
        <dbReference type="PIRNR" id="PIRNR037096"/>
    </source>
</evidence>
<dbReference type="PANTHER" id="PTHR11134">
    <property type="entry name" value="ADAPTOR COMPLEX SUBUNIT BETA FAMILY MEMBER"/>
    <property type="match status" value="1"/>
</dbReference>
<organism evidence="14 15">
    <name type="scientific">Bombus vosnesenskii</name>
    <dbReference type="NCBI Taxonomy" id="207650"/>
    <lineage>
        <taxon>Eukaryota</taxon>
        <taxon>Metazoa</taxon>
        <taxon>Ecdysozoa</taxon>
        <taxon>Arthropoda</taxon>
        <taxon>Hexapoda</taxon>
        <taxon>Insecta</taxon>
        <taxon>Pterygota</taxon>
        <taxon>Neoptera</taxon>
        <taxon>Endopterygota</taxon>
        <taxon>Hymenoptera</taxon>
        <taxon>Apocrita</taxon>
        <taxon>Aculeata</taxon>
        <taxon>Apoidea</taxon>
        <taxon>Anthophila</taxon>
        <taxon>Apidae</taxon>
        <taxon>Bombus</taxon>
        <taxon>Pyrobombus</taxon>
    </lineage>
</organism>
<reference evidence="15" key="1">
    <citation type="submission" date="2025-08" db="UniProtKB">
        <authorList>
            <consortium name="RefSeq"/>
        </authorList>
    </citation>
    <scope>IDENTIFICATION</scope>
    <source>
        <tissue evidence="15">Muscle</tissue>
    </source>
</reference>
<feature type="compositionally biased region" description="Acidic residues" evidence="12">
    <location>
        <begin position="737"/>
        <end position="760"/>
    </location>
</feature>
<evidence type="ECO:0000259" key="13">
    <source>
        <dbReference type="SMART" id="SM01355"/>
    </source>
</evidence>
<dbReference type="GeneID" id="117237416"/>
<dbReference type="Gene3D" id="1.25.10.10">
    <property type="entry name" value="Leucine-rich Repeat Variant"/>
    <property type="match status" value="1"/>
</dbReference>
<keyword evidence="8 11" id="KW-0472">Membrane</keyword>
<dbReference type="InterPro" id="IPR026740">
    <property type="entry name" value="AP3_beta"/>
</dbReference>
<dbReference type="InterPro" id="IPR016024">
    <property type="entry name" value="ARM-type_fold"/>
</dbReference>
<feature type="compositionally biased region" description="Basic and acidic residues" evidence="12">
    <location>
        <begin position="719"/>
        <end position="735"/>
    </location>
</feature>
<dbReference type="AlphaFoldDB" id="A0A6J3KYH3"/>
<name>A0A6J3KYH3_9HYME</name>
<dbReference type="Proteomes" id="UP000504631">
    <property type="component" value="Unplaced"/>
</dbReference>
<comment type="subcellular location">
    <subcellularLocation>
        <location evidence="1">Cytoplasmic vesicle</location>
        <location evidence="1">Clathrin-coated vesicle membrane</location>
        <topology evidence="1">Peripheral membrane protein</topology>
        <orientation evidence="1">Cytoplasmic side</orientation>
    </subcellularLocation>
    <subcellularLocation>
        <location evidence="2">Golgi apparatus</location>
    </subcellularLocation>
</comment>
<dbReference type="Pfam" id="PF14796">
    <property type="entry name" value="AP3B1_C"/>
    <property type="match status" value="1"/>
</dbReference>
<dbReference type="CTD" id="31381"/>
<comment type="function">
    <text evidence="10">Subunit of non-clathrin- and clathrin-associated adaptor protein complex 3 (AP-3) that plays a role in protein sorting in the late-Golgi/trans-Golgi network (TGN) and/or endosomes. The AP complexes mediate both the recruitment of clathrin to membranes and the recognition of sorting signals within the cytosolic tails of transmembrane cargo molecules. AP-3 appears to be involved in the sorting of a subset of transmembrane proteins targeted to lysosomes and lysosome-related organelles. In concert with the BLOC-1 complex, AP-3 is required to target cargos into vesicles assembled at cell bodies for delivery into neurites and nerve terminals.</text>
</comment>
<keyword evidence="6 11" id="KW-0653">Protein transport</keyword>
<dbReference type="InterPro" id="IPR002553">
    <property type="entry name" value="Clathrin/coatomer_adapt-like_N"/>
</dbReference>
<dbReference type="GO" id="GO:0006886">
    <property type="term" value="P:intracellular protein transport"/>
    <property type="evidence" value="ECO:0007669"/>
    <property type="project" value="InterPro"/>
</dbReference>
<feature type="region of interest" description="Disordered" evidence="12">
    <location>
        <begin position="638"/>
        <end position="777"/>
    </location>
</feature>
<dbReference type="GO" id="GO:0005794">
    <property type="term" value="C:Golgi apparatus"/>
    <property type="evidence" value="ECO:0007669"/>
    <property type="project" value="UniProtKB-SubCell"/>
</dbReference>
<dbReference type="InterPro" id="IPR056314">
    <property type="entry name" value="AP3B1/2_C"/>
</dbReference>
<dbReference type="InterPro" id="IPR026739">
    <property type="entry name" value="AP_beta"/>
</dbReference>
<evidence type="ECO:0000256" key="9">
    <source>
        <dbReference type="ARBA" id="ARBA00023329"/>
    </source>
</evidence>
<sequence>MLTAAANSLSNNGGSYSNDRPSSTADPELATDPASGGFFHSDYKKHEDLKQMLDSNKDGLKLEAMKRIIGMIAKGRDASELFPAVVKNVVSKNIEVKKLVYVYLVRYAEDQQDLALLSISTFQRALKDPNQLIRASALRVLSSIRVSMIVPIVMLAIKDSASDMSPYVRKTAAHAIPKLYSLDSEQKEELIGVLEKLLSDKTTLVVGSAAMAFEEVCPERIDLIHKNYRKLCNLLVDVDEWGQVVIVNMLTRYARTQFINPNVDSIEDDENRPFYDSDSDSSNTKKPKLTIDPDHRLLLRNTKPLLQSRNASVVMAVSQLYHHTAPRSEVMIAAKALIRLLRGHREVQSIVLHCIANISIARKGMFEPFLKSFFVRTSDPTHIKLLKLDILTNLATETSIGVILREFQTYISSSDKEFVGASIQAIGRCASNIKEVTDTCLNGLVSLLSNRDEAVVAESVVVIKKLLQTQPNEHKNIIAHMAKLMDFITIPQARASILWLLGEYSDRVPKIAPDVLRKMAKNFVNEQDIVKLQILNLAVKLCLNNPIQTKPFCQYVFQLAKYDQNYDIRDRARFLRRFIFDEDGHKKNLPQLAKRIFLAPKPAPTLTSRFKNSEYQLGTLSHYLDMPCAGYRPLPPFPDVAPDPSVRDVASSTTRDARDEYYRKEKKDKKGKEKEKPFYSDEESVQADELNNENDSSDTSTTDSSDEGSDSSEYISESGKSENDSEKKKSTKISDESNSESESEESDSEESSENSQESEEEKYKASNQEATEKPKSNIDLLLDLDDVIPMTPVMPLSTGSLLTPINLNITNDVREISASFIPIKKSELLNTITGHGLKIEYRFTRSQHLVSAYLVTIELTFSNESSEPVKEIQIGVKNLPKGMVIHDFMRIPLLEVNSNLSTTLGINFNDSTQPAHFNIDFAIGDNMYSCPVTIKAPIGEIIRAVFLPENMFTCEKTKLKGMNEHVAKVQYFGNKKTISQKVFETANVAMISSSDEEIRFAAHTLASKSLVLVTIKVIGNECLEICVNCEKMVIGSILLTELKSNLKMN</sequence>
<feature type="region of interest" description="Disordered" evidence="12">
    <location>
        <begin position="269"/>
        <end position="289"/>
    </location>
</feature>
<dbReference type="RefSeq" id="XP_033357241.1">
    <property type="nucleotide sequence ID" value="XM_033501350.1"/>
</dbReference>
<evidence type="ECO:0000256" key="1">
    <source>
        <dbReference type="ARBA" id="ARBA00004145"/>
    </source>
</evidence>
<evidence type="ECO:0000256" key="5">
    <source>
        <dbReference type="ARBA" id="ARBA00022553"/>
    </source>
</evidence>
<evidence type="ECO:0000313" key="14">
    <source>
        <dbReference type="Proteomes" id="UP000504631"/>
    </source>
</evidence>
<evidence type="ECO:0000256" key="7">
    <source>
        <dbReference type="ARBA" id="ARBA00023034"/>
    </source>
</evidence>
<protein>
    <recommendedName>
        <fullName evidence="11">AP-3 complex subunit beta</fullName>
    </recommendedName>
</protein>
<evidence type="ECO:0000256" key="12">
    <source>
        <dbReference type="SAM" id="MobiDB-lite"/>
    </source>
</evidence>
<dbReference type="KEGG" id="bvk:117237416"/>
<keyword evidence="9" id="KW-0968">Cytoplasmic vesicle</keyword>
<feature type="compositionally biased region" description="Low complexity" evidence="12">
    <location>
        <begin position="1"/>
        <end position="18"/>
    </location>
</feature>
<gene>
    <name evidence="15" type="primary">LOC117237416</name>
</gene>
<evidence type="ECO:0000256" key="6">
    <source>
        <dbReference type="ARBA" id="ARBA00022927"/>
    </source>
</evidence>
<evidence type="ECO:0000256" key="3">
    <source>
        <dbReference type="ARBA" id="ARBA00006613"/>
    </source>
</evidence>
<proteinExistence type="inferred from homology"/>
<keyword evidence="4 11" id="KW-0813">Transport</keyword>
<evidence type="ECO:0000256" key="8">
    <source>
        <dbReference type="ARBA" id="ARBA00023136"/>
    </source>
</evidence>
<dbReference type="SUPFAM" id="SSF48371">
    <property type="entry name" value="ARM repeat"/>
    <property type="match status" value="1"/>
</dbReference>
<feature type="compositionally biased region" description="Acidic residues" evidence="12">
    <location>
        <begin position="680"/>
        <end position="696"/>
    </location>
</feature>
<dbReference type="InterPro" id="IPR029390">
    <property type="entry name" value="AP3B_C"/>
</dbReference>
<comment type="similarity">
    <text evidence="3 11">Belongs to the adaptor complexes large subunit family.</text>
</comment>
<keyword evidence="7" id="KW-0333">Golgi apparatus</keyword>
<evidence type="ECO:0000256" key="4">
    <source>
        <dbReference type="ARBA" id="ARBA00022448"/>
    </source>
</evidence>
<feature type="domain" description="AP-3 complex subunit beta C-terminal" evidence="13">
    <location>
        <begin position="774"/>
        <end position="913"/>
    </location>
</feature>
<keyword evidence="5" id="KW-0597">Phosphoprotein</keyword>
<dbReference type="GO" id="GO:0016192">
    <property type="term" value="P:vesicle-mediated transport"/>
    <property type="evidence" value="ECO:0007669"/>
    <property type="project" value="InterPro"/>
</dbReference>
<accession>A0A6J3KYH3</accession>
<dbReference type="InterPro" id="IPR011989">
    <property type="entry name" value="ARM-like"/>
</dbReference>
<keyword evidence="14" id="KW-1185">Reference proteome</keyword>
<evidence type="ECO:0000256" key="2">
    <source>
        <dbReference type="ARBA" id="ARBA00004555"/>
    </source>
</evidence>
<dbReference type="Pfam" id="PF01602">
    <property type="entry name" value="Adaptin_N"/>
    <property type="match status" value="1"/>
</dbReference>
<feature type="compositionally biased region" description="Basic and acidic residues" evidence="12">
    <location>
        <begin position="655"/>
        <end position="679"/>
    </location>
</feature>
<dbReference type="GO" id="GO:0030665">
    <property type="term" value="C:clathrin-coated vesicle membrane"/>
    <property type="evidence" value="ECO:0007669"/>
    <property type="project" value="UniProtKB-SubCell"/>
</dbReference>
<evidence type="ECO:0000256" key="10">
    <source>
        <dbReference type="ARBA" id="ARBA00023570"/>
    </source>
</evidence>
<dbReference type="GO" id="GO:0030123">
    <property type="term" value="C:AP-3 adaptor complex"/>
    <property type="evidence" value="ECO:0007669"/>
    <property type="project" value="UniProtKB-UniRule"/>
</dbReference>
<dbReference type="PIRSF" id="PIRSF037096">
    <property type="entry name" value="AP3_complex_beta"/>
    <property type="match status" value="1"/>
</dbReference>
<dbReference type="SMART" id="SM01355">
    <property type="entry name" value="AP3B1_C"/>
    <property type="match status" value="1"/>
</dbReference>
<dbReference type="Pfam" id="PF24080">
    <property type="entry name" value="AP3B1_C_2"/>
    <property type="match status" value="1"/>
</dbReference>